<dbReference type="RefSeq" id="WP_039741829.1">
    <property type="nucleotide sequence ID" value="NZ_CP009788.1"/>
</dbReference>
<dbReference type="KEGG" id="gpi:GPICK_07545"/>
<accession>A0A0B5BDL3</accession>
<keyword evidence="2" id="KW-1185">Reference proteome</keyword>
<evidence type="ECO:0000313" key="1">
    <source>
        <dbReference type="EMBL" id="AJE03229.1"/>
    </source>
</evidence>
<dbReference type="AlphaFoldDB" id="A0A0B5BDL3"/>
<dbReference type="SUPFAM" id="SSF52172">
    <property type="entry name" value="CheY-like"/>
    <property type="match status" value="1"/>
</dbReference>
<dbReference type="Proteomes" id="UP000057609">
    <property type="component" value="Chromosome"/>
</dbReference>
<dbReference type="STRING" id="345632.GPICK_07545"/>
<protein>
    <submittedName>
        <fullName evidence="1">Uncharacterized protein</fullName>
    </submittedName>
</protein>
<reference evidence="1 2" key="1">
    <citation type="journal article" date="2015" name="Genome Announc.">
        <title>Complete Genome of Geobacter pickeringii G13T, a Metal-Reducing Isolate from Sedimentary Kaolin Deposits.</title>
        <authorList>
            <person name="Badalamenti J.P."/>
            <person name="Bond D.R."/>
        </authorList>
    </citation>
    <scope>NUCLEOTIDE SEQUENCE [LARGE SCALE GENOMIC DNA]</scope>
    <source>
        <strain evidence="1 2">G13</strain>
    </source>
</reference>
<name>A0A0B5BDL3_9BACT</name>
<organism evidence="1 2">
    <name type="scientific">Geobacter pickeringii</name>
    <dbReference type="NCBI Taxonomy" id="345632"/>
    <lineage>
        <taxon>Bacteria</taxon>
        <taxon>Pseudomonadati</taxon>
        <taxon>Thermodesulfobacteriota</taxon>
        <taxon>Desulfuromonadia</taxon>
        <taxon>Geobacterales</taxon>
        <taxon>Geobacteraceae</taxon>
        <taxon>Geobacter</taxon>
    </lineage>
</organism>
<evidence type="ECO:0000313" key="2">
    <source>
        <dbReference type="Proteomes" id="UP000057609"/>
    </source>
</evidence>
<gene>
    <name evidence="1" type="ORF">GPICK_07545</name>
</gene>
<dbReference type="HOGENOM" id="CLU_965628_0_0_7"/>
<dbReference type="InterPro" id="IPR011006">
    <property type="entry name" value="CheY-like_superfamily"/>
</dbReference>
<dbReference type="OrthoDB" id="5394684at2"/>
<proteinExistence type="predicted"/>
<sequence length="297" mass="33063">MRTDDTTVIPMLLVDDNRRYAEALFRDARRHGIVIHHALSLEEAREVFEGPAGSSLAGLILDVKCHKEKNQPVPDNSFIVAAVKYFGAKAPHMPMAAITGESGLYGSIAELFAGTLTIYSKGRDEDEMLATLAAQARNTDRVKLQAAYRDAFSVCSRFLGREAEEELLNCLAARESDDFTVIKNTLGCVRRLQEKIYLALNRLDESLVPTAFVQGEVNVISAYKHLTEKGVVERYRIIDRFAELVYKISSDNGAHTPYASLKYPPTRYTVQAVIFALLDLLHWFGSLMESRGAGSSR</sequence>
<dbReference type="EMBL" id="CP009788">
    <property type="protein sequence ID" value="AJE03229.1"/>
    <property type="molecule type" value="Genomic_DNA"/>
</dbReference>